<dbReference type="PANTHER" id="PTHR42742">
    <property type="entry name" value="TRANSCRIPTIONAL REPRESSOR MPRA"/>
    <property type="match status" value="1"/>
</dbReference>
<keyword evidence="10" id="KW-1185">Reference proteome</keyword>
<dbReference type="PIRSF" id="PIRSF036894">
    <property type="entry name" value="PMI_Firm_short"/>
    <property type="match status" value="1"/>
</dbReference>
<gene>
    <name evidence="9" type="ORF">EDD60_11033</name>
</gene>
<evidence type="ECO:0000256" key="5">
    <source>
        <dbReference type="PIRSR" id="PIRSR036894-1"/>
    </source>
</evidence>
<organism evidence="9 10">
    <name type="scientific">Longibaculum muris</name>
    <dbReference type="NCBI Taxonomy" id="1796628"/>
    <lineage>
        <taxon>Bacteria</taxon>
        <taxon>Bacillati</taxon>
        <taxon>Bacillota</taxon>
        <taxon>Erysipelotrichia</taxon>
        <taxon>Erysipelotrichales</taxon>
        <taxon>Coprobacillaceae</taxon>
        <taxon>Longibaculum</taxon>
    </lineage>
</organism>
<keyword evidence="1 5" id="KW-0479">Metal-binding</keyword>
<accession>A0A4R3Z5Z8</accession>
<dbReference type="InterPro" id="IPR014628">
    <property type="entry name" value="Man6P_isomerase_Firm_short"/>
</dbReference>
<dbReference type="GO" id="GO:0004476">
    <property type="term" value="F:mannose-6-phosphate isomerase activity"/>
    <property type="evidence" value="ECO:0007669"/>
    <property type="project" value="InterPro"/>
</dbReference>
<proteinExistence type="predicted"/>
<feature type="binding site" evidence="5">
    <location>
        <position position="99"/>
    </location>
    <ligand>
        <name>Zn(2+)</name>
        <dbReference type="ChEBI" id="CHEBI:29105"/>
    </ligand>
</feature>
<feature type="binding site" evidence="5">
    <location>
        <position position="116"/>
    </location>
    <ligand>
        <name>Zn(2+)</name>
        <dbReference type="ChEBI" id="CHEBI:29105"/>
    </ligand>
</feature>
<evidence type="ECO:0000256" key="4">
    <source>
        <dbReference type="ARBA" id="ARBA00030762"/>
    </source>
</evidence>
<evidence type="ECO:0000256" key="6">
    <source>
        <dbReference type="PIRSR" id="PIRSR036894-2"/>
    </source>
</evidence>
<dbReference type="InterPro" id="IPR051804">
    <property type="entry name" value="Carb_Metab_Reg_Kinase/Isom"/>
</dbReference>
<evidence type="ECO:0000259" key="7">
    <source>
        <dbReference type="Pfam" id="PF20511"/>
    </source>
</evidence>
<dbReference type="GO" id="GO:0005975">
    <property type="term" value="P:carbohydrate metabolic process"/>
    <property type="evidence" value="ECO:0007669"/>
    <property type="project" value="InterPro"/>
</dbReference>
<dbReference type="GO" id="GO:0008270">
    <property type="term" value="F:zinc ion binding"/>
    <property type="evidence" value="ECO:0007669"/>
    <property type="project" value="InterPro"/>
</dbReference>
<dbReference type="SUPFAM" id="SSF51182">
    <property type="entry name" value="RmlC-like cupins"/>
    <property type="match status" value="1"/>
</dbReference>
<keyword evidence="9" id="KW-0413">Isomerase</keyword>
<reference evidence="9 10" key="1">
    <citation type="submission" date="2019-03" db="EMBL/GenBank/DDBJ databases">
        <title>Genomic Encyclopedia of Type Strains, Phase IV (KMG-IV): sequencing the most valuable type-strain genomes for metagenomic binning, comparative biology and taxonomic classification.</title>
        <authorList>
            <person name="Goeker M."/>
        </authorList>
    </citation>
    <scope>NUCLEOTIDE SEQUENCE [LARGE SCALE GENOMIC DNA]</scope>
    <source>
        <strain evidence="9 10">DSM 29487</strain>
    </source>
</reference>
<dbReference type="AlphaFoldDB" id="A0A4R3Z5Z8"/>
<feature type="domain" description="Mannose-6-phosphate isomerase cupin" evidence="8">
    <location>
        <begin position="240"/>
        <end position="310"/>
    </location>
</feature>
<evidence type="ECO:0000256" key="1">
    <source>
        <dbReference type="ARBA" id="ARBA00022723"/>
    </source>
</evidence>
<sequence length="313" mass="35550">MNMGHILKIQPVFKEMIWGGHKLRDIYGYDIPSDQTGECWAISGHKNGDCVIADGEFAGKTVSWLWENHRELFGNVEGDQFPLLAKIIDAKNDLSVQVHPNDEYAAKHENSLGKTECWYVLQADEGTKMVMGHHAKTKEEFVKAIENDDYDNLLNSFEINKGDFFYIPSGTLHAICSGSLIYEAQQSSDITYRVYDYHRKDKDGKERQLHVQQSIDVTTVPSNNDSNKLFTNTHLDHGSKTRYVESEFFTVDCYRMEGENIVVNDKPFQMVSILEGEGTLDGQAVKKGDHFIVCSDQKEVVYDGVMTLMITTL</sequence>
<comment type="caution">
    <text evidence="9">The sequence shown here is derived from an EMBL/GenBank/DDBJ whole genome shotgun (WGS) entry which is preliminary data.</text>
</comment>
<dbReference type="Pfam" id="PF21621">
    <property type="entry name" value="MPI_cupin_dom"/>
    <property type="match status" value="1"/>
</dbReference>
<keyword evidence="2 5" id="KW-0862">Zinc</keyword>
<evidence type="ECO:0000256" key="2">
    <source>
        <dbReference type="ARBA" id="ARBA00022833"/>
    </source>
</evidence>
<evidence type="ECO:0000313" key="9">
    <source>
        <dbReference type="EMBL" id="TCV99342.1"/>
    </source>
</evidence>
<dbReference type="EMBL" id="SMCQ01000010">
    <property type="protein sequence ID" value="TCV99342.1"/>
    <property type="molecule type" value="Genomic_DNA"/>
</dbReference>
<feature type="binding site" evidence="5">
    <location>
        <position position="173"/>
    </location>
    <ligand>
        <name>Zn(2+)</name>
        <dbReference type="ChEBI" id="CHEBI:29105"/>
    </ligand>
</feature>
<name>A0A4R3Z5Z8_9FIRM</name>
<feature type="active site" evidence="6">
    <location>
        <position position="193"/>
    </location>
</feature>
<dbReference type="InterPro" id="IPR046457">
    <property type="entry name" value="PMI_typeI_cat"/>
</dbReference>
<dbReference type="Proteomes" id="UP000295515">
    <property type="component" value="Unassembled WGS sequence"/>
</dbReference>
<evidence type="ECO:0000256" key="3">
    <source>
        <dbReference type="ARBA" id="ARBA00029741"/>
    </source>
</evidence>
<dbReference type="InterPro" id="IPR014710">
    <property type="entry name" value="RmlC-like_jellyroll"/>
</dbReference>
<feature type="domain" description="Phosphomannose isomerase type I catalytic" evidence="7">
    <location>
        <begin position="6"/>
        <end position="107"/>
    </location>
</feature>
<dbReference type="Pfam" id="PF20511">
    <property type="entry name" value="PMI_typeI_cat"/>
    <property type="match status" value="1"/>
</dbReference>
<dbReference type="CDD" id="cd07010">
    <property type="entry name" value="cupin_PMI_type_I_N_bac"/>
    <property type="match status" value="1"/>
</dbReference>
<evidence type="ECO:0000313" key="10">
    <source>
        <dbReference type="Proteomes" id="UP000295515"/>
    </source>
</evidence>
<evidence type="ECO:0000259" key="8">
    <source>
        <dbReference type="Pfam" id="PF21621"/>
    </source>
</evidence>
<dbReference type="Gene3D" id="2.60.120.10">
    <property type="entry name" value="Jelly Rolls"/>
    <property type="match status" value="2"/>
</dbReference>
<dbReference type="InterPro" id="IPR049071">
    <property type="entry name" value="MPI_cupin_dom"/>
</dbReference>
<dbReference type="InterPro" id="IPR011051">
    <property type="entry name" value="RmlC_Cupin_sf"/>
</dbReference>
<protein>
    <recommendedName>
        <fullName evidence="3">Phosphohexomutase</fullName>
    </recommendedName>
    <alternativeName>
        <fullName evidence="4">Phosphomannose isomerase</fullName>
    </alternativeName>
</protein>
<dbReference type="PANTHER" id="PTHR42742:SF3">
    <property type="entry name" value="FRUCTOKINASE"/>
    <property type="match status" value="1"/>
</dbReference>
<comment type="cofactor">
    <cofactor evidence="5">
        <name>Zn(2+)</name>
        <dbReference type="ChEBI" id="CHEBI:29105"/>
    </cofactor>
    <text evidence="5">Binds 1 zinc ion per subunit.</text>
</comment>